<gene>
    <name evidence="1" type="ORF">RB602_11345</name>
</gene>
<proteinExistence type="predicted"/>
<dbReference type="RefSeq" id="WP_317080691.1">
    <property type="nucleotide sequence ID" value="NZ_CP136594.1"/>
</dbReference>
<reference evidence="1 2" key="1">
    <citation type="submission" date="2023-10" db="EMBL/GenBank/DDBJ databases">
        <title>Complete genome sequence of a Sphingomonadaceae bacterium.</title>
        <authorList>
            <person name="Yan C."/>
        </authorList>
    </citation>
    <scope>NUCLEOTIDE SEQUENCE [LARGE SCALE GENOMIC DNA]</scope>
    <source>
        <strain evidence="1 2">SCSIO 66989</strain>
    </source>
</reference>
<evidence type="ECO:0000313" key="1">
    <source>
        <dbReference type="EMBL" id="WOE74438.1"/>
    </source>
</evidence>
<dbReference type="Proteomes" id="UP001302429">
    <property type="component" value="Chromosome"/>
</dbReference>
<accession>A0AA97F712</accession>
<dbReference type="AlphaFoldDB" id="A0AA97F712"/>
<evidence type="ECO:0000313" key="2">
    <source>
        <dbReference type="Proteomes" id="UP001302429"/>
    </source>
</evidence>
<dbReference type="KEGG" id="acoa:RB602_11345"/>
<name>A0AA97F712_9SPHN</name>
<dbReference type="EMBL" id="CP136594">
    <property type="protein sequence ID" value="WOE74438.1"/>
    <property type="molecule type" value="Genomic_DNA"/>
</dbReference>
<organism evidence="1 2">
    <name type="scientific">Alterisphingorhabdus coralli</name>
    <dbReference type="NCBI Taxonomy" id="3071408"/>
    <lineage>
        <taxon>Bacteria</taxon>
        <taxon>Pseudomonadati</taxon>
        <taxon>Pseudomonadota</taxon>
        <taxon>Alphaproteobacteria</taxon>
        <taxon>Sphingomonadales</taxon>
        <taxon>Sphingomonadaceae</taxon>
        <taxon>Alterisphingorhabdus (ex Yan et al. 2024)</taxon>
    </lineage>
</organism>
<protein>
    <submittedName>
        <fullName evidence="1">Uncharacterized protein</fullName>
    </submittedName>
</protein>
<keyword evidence="2" id="KW-1185">Reference proteome</keyword>
<sequence length="113" mass="13070">MSQIGIGFGEADVSPKMLMALHKETGIGLIDLKRAAKQPGKTLFYTCMLYMNDHVERSRQINAILEIFEDNSKEPFLFEILYDEKWSDFNLDEKQNYITPDQLRNIADAEGYM</sequence>